<comment type="caution">
    <text evidence="1">The sequence shown here is derived from an EMBL/GenBank/DDBJ whole genome shotgun (WGS) entry which is preliminary data.</text>
</comment>
<name>A0AA40CLL2_9PEZI</name>
<evidence type="ECO:0000313" key="2">
    <source>
        <dbReference type="Proteomes" id="UP001174936"/>
    </source>
</evidence>
<sequence>MSQPPEETELEGVYQRANLDELALQNGAFAMQFINSLGEGEFDDAMGRLYNRQSGRAGYGKRNTFARQVELYDAKHGLDVARNDAPEAMRSFRVAAKTGAFQHDDCWISELISGMENMLETGIVDDGQLSYLLRTCHIYIDWATNGSSLPNLVEMEERLDNPQTLEITSWSKFLGAMEQYYPEVVGQGCIAELEEKLRHGDFKWIKTTLEIFVDKPAPWQVAVDMEEP</sequence>
<accession>A0AA40CLL2</accession>
<dbReference type="Proteomes" id="UP001174936">
    <property type="component" value="Unassembled WGS sequence"/>
</dbReference>
<proteinExistence type="predicted"/>
<gene>
    <name evidence="1" type="ORF">B0T16DRAFT_459204</name>
</gene>
<reference evidence="1" key="1">
    <citation type="submission" date="2023-06" db="EMBL/GenBank/DDBJ databases">
        <title>Genome-scale phylogeny and comparative genomics of the fungal order Sordariales.</title>
        <authorList>
            <consortium name="Lawrence Berkeley National Laboratory"/>
            <person name="Hensen N."/>
            <person name="Bonometti L."/>
            <person name="Westerberg I."/>
            <person name="Brannstrom I.O."/>
            <person name="Guillou S."/>
            <person name="Cros-Aarteil S."/>
            <person name="Calhoun S."/>
            <person name="Haridas S."/>
            <person name="Kuo A."/>
            <person name="Mondo S."/>
            <person name="Pangilinan J."/>
            <person name="Riley R."/>
            <person name="Labutti K."/>
            <person name="Andreopoulos B."/>
            <person name="Lipzen A."/>
            <person name="Chen C."/>
            <person name="Yanf M."/>
            <person name="Daum C."/>
            <person name="Ng V."/>
            <person name="Clum A."/>
            <person name="Steindorff A."/>
            <person name="Ohm R."/>
            <person name="Martin F."/>
            <person name="Silar P."/>
            <person name="Natvig D."/>
            <person name="Lalanne C."/>
            <person name="Gautier V."/>
            <person name="Ament-Velasquez S.L."/>
            <person name="Kruys A."/>
            <person name="Hutchinson M.I."/>
            <person name="Powell A.J."/>
            <person name="Barry K."/>
            <person name="Miller A.N."/>
            <person name="Grigoriev I.V."/>
            <person name="Debuchy R."/>
            <person name="Gladieux P."/>
            <person name="Thoren M.H."/>
            <person name="Johannesson H."/>
        </authorList>
    </citation>
    <scope>NUCLEOTIDE SEQUENCE</scope>
    <source>
        <strain evidence="1">SMH2532-1</strain>
    </source>
</reference>
<keyword evidence="2" id="KW-1185">Reference proteome</keyword>
<protein>
    <submittedName>
        <fullName evidence="1">Uncharacterized protein</fullName>
    </submittedName>
</protein>
<organism evidence="1 2">
    <name type="scientific">Cercophora newfieldiana</name>
    <dbReference type="NCBI Taxonomy" id="92897"/>
    <lineage>
        <taxon>Eukaryota</taxon>
        <taxon>Fungi</taxon>
        <taxon>Dikarya</taxon>
        <taxon>Ascomycota</taxon>
        <taxon>Pezizomycotina</taxon>
        <taxon>Sordariomycetes</taxon>
        <taxon>Sordariomycetidae</taxon>
        <taxon>Sordariales</taxon>
        <taxon>Lasiosphaeriaceae</taxon>
        <taxon>Cercophora</taxon>
    </lineage>
</organism>
<dbReference type="EMBL" id="JAULSV010000005">
    <property type="protein sequence ID" value="KAK0643010.1"/>
    <property type="molecule type" value="Genomic_DNA"/>
</dbReference>
<dbReference type="AlphaFoldDB" id="A0AA40CLL2"/>
<evidence type="ECO:0000313" key="1">
    <source>
        <dbReference type="EMBL" id="KAK0643010.1"/>
    </source>
</evidence>